<keyword evidence="6" id="KW-1185">Reference proteome</keyword>
<dbReference type="PANTHER" id="PTHR24321:SF8">
    <property type="entry name" value="ESTRADIOL 17-BETA-DEHYDROGENASE 8-RELATED"/>
    <property type="match status" value="1"/>
</dbReference>
<gene>
    <name evidence="5" type="ORF">ACFQKB_02330</name>
</gene>
<dbReference type="InterPro" id="IPR036291">
    <property type="entry name" value="NAD(P)-bd_dom_sf"/>
</dbReference>
<protein>
    <submittedName>
        <fullName evidence="5">SDR family NAD(P)-dependent oxidoreductase</fullName>
        <ecNumber evidence="5">1.1.1.-</ecNumber>
    </submittedName>
</protein>
<dbReference type="GO" id="GO:0016491">
    <property type="term" value="F:oxidoreductase activity"/>
    <property type="evidence" value="ECO:0007669"/>
    <property type="project" value="UniProtKB-KW"/>
</dbReference>
<organism evidence="5 6">
    <name type="scientific">Actinomadura yumaensis</name>
    <dbReference type="NCBI Taxonomy" id="111807"/>
    <lineage>
        <taxon>Bacteria</taxon>
        <taxon>Bacillati</taxon>
        <taxon>Actinomycetota</taxon>
        <taxon>Actinomycetes</taxon>
        <taxon>Streptosporangiales</taxon>
        <taxon>Thermomonosporaceae</taxon>
        <taxon>Actinomadura</taxon>
    </lineage>
</organism>
<evidence type="ECO:0000259" key="4">
    <source>
        <dbReference type="SMART" id="SM00822"/>
    </source>
</evidence>
<evidence type="ECO:0000313" key="6">
    <source>
        <dbReference type="Proteomes" id="UP001596380"/>
    </source>
</evidence>
<dbReference type="CDD" id="cd05233">
    <property type="entry name" value="SDR_c"/>
    <property type="match status" value="1"/>
</dbReference>
<dbReference type="PRINTS" id="PR00080">
    <property type="entry name" value="SDRFAMILY"/>
</dbReference>
<dbReference type="EC" id="1.1.1.-" evidence="5"/>
<reference evidence="6" key="1">
    <citation type="journal article" date="2019" name="Int. J. Syst. Evol. Microbiol.">
        <title>The Global Catalogue of Microorganisms (GCM) 10K type strain sequencing project: providing services to taxonomists for standard genome sequencing and annotation.</title>
        <authorList>
            <consortium name="The Broad Institute Genomics Platform"/>
            <consortium name="The Broad Institute Genome Sequencing Center for Infectious Disease"/>
            <person name="Wu L."/>
            <person name="Ma J."/>
        </authorList>
    </citation>
    <scope>NUCLEOTIDE SEQUENCE [LARGE SCALE GENOMIC DNA]</scope>
    <source>
        <strain evidence="6">JCM 3369</strain>
    </source>
</reference>
<evidence type="ECO:0000256" key="3">
    <source>
        <dbReference type="ARBA" id="ARBA00023027"/>
    </source>
</evidence>
<name>A0ABW2CA36_9ACTN</name>
<keyword evidence="3" id="KW-0520">NAD</keyword>
<dbReference type="PANTHER" id="PTHR24321">
    <property type="entry name" value="DEHYDROGENASES, SHORT CHAIN"/>
    <property type="match status" value="1"/>
</dbReference>
<dbReference type="SUPFAM" id="SSF51735">
    <property type="entry name" value="NAD(P)-binding Rossmann-fold domains"/>
    <property type="match status" value="1"/>
</dbReference>
<dbReference type="PRINTS" id="PR00081">
    <property type="entry name" value="GDHRDH"/>
</dbReference>
<dbReference type="EMBL" id="JBHSXS010000001">
    <property type="protein sequence ID" value="MFC6878596.1"/>
    <property type="molecule type" value="Genomic_DNA"/>
</dbReference>
<dbReference type="Pfam" id="PF13561">
    <property type="entry name" value="adh_short_C2"/>
    <property type="match status" value="1"/>
</dbReference>
<dbReference type="InterPro" id="IPR020904">
    <property type="entry name" value="Sc_DH/Rdtase_CS"/>
</dbReference>
<accession>A0ABW2CA36</accession>
<dbReference type="InterPro" id="IPR057326">
    <property type="entry name" value="KR_dom"/>
</dbReference>
<evidence type="ECO:0000256" key="2">
    <source>
        <dbReference type="ARBA" id="ARBA00023002"/>
    </source>
</evidence>
<dbReference type="NCBIfam" id="NF005559">
    <property type="entry name" value="PRK07231.1"/>
    <property type="match status" value="1"/>
</dbReference>
<evidence type="ECO:0000313" key="5">
    <source>
        <dbReference type="EMBL" id="MFC6878596.1"/>
    </source>
</evidence>
<dbReference type="Gene3D" id="3.40.50.720">
    <property type="entry name" value="NAD(P)-binding Rossmann-like Domain"/>
    <property type="match status" value="1"/>
</dbReference>
<keyword evidence="2 5" id="KW-0560">Oxidoreductase</keyword>
<dbReference type="Proteomes" id="UP001596380">
    <property type="component" value="Unassembled WGS sequence"/>
</dbReference>
<sequence length="284" mass="29189">MTEHEDSGRSAGAQGAPGAGGRDFAGKVALVTGGSLGIGRAVVERLAADGAAVAFCGIGEDAVCEAERDLRAAGADVTGVTADVTDAAAMRDLVATAVSRYGGLDTVVTCAGVQRYGTVEDTSEEVWDEVLDVNVKGVYLACRAAVPELRRRGGGTIVTVSSVQAFVSQARVAAYSASKAAINALTRSMALDHAADGIRANTVCPGSVDTPMLRWAADLFRGDRPQDEQVAEWGRTHPLGRVARPEEVAEVVAFLAGPRSSFVTGAEHRVDGGLLAVNPAALPD</sequence>
<dbReference type="RefSeq" id="WP_160819835.1">
    <property type="nucleotide sequence ID" value="NZ_JBHSXS010000001.1"/>
</dbReference>
<comment type="caution">
    <text evidence="5">The sequence shown here is derived from an EMBL/GenBank/DDBJ whole genome shotgun (WGS) entry which is preliminary data.</text>
</comment>
<feature type="domain" description="Ketoreductase" evidence="4">
    <location>
        <begin position="27"/>
        <end position="201"/>
    </location>
</feature>
<dbReference type="InterPro" id="IPR002347">
    <property type="entry name" value="SDR_fam"/>
</dbReference>
<comment type="similarity">
    <text evidence="1">Belongs to the short-chain dehydrogenases/reductases (SDR) family.</text>
</comment>
<proteinExistence type="inferred from homology"/>
<evidence type="ECO:0000256" key="1">
    <source>
        <dbReference type="ARBA" id="ARBA00006484"/>
    </source>
</evidence>
<dbReference type="SMART" id="SM00822">
    <property type="entry name" value="PKS_KR"/>
    <property type="match status" value="1"/>
</dbReference>
<dbReference type="PROSITE" id="PS00061">
    <property type="entry name" value="ADH_SHORT"/>
    <property type="match status" value="1"/>
</dbReference>